<keyword evidence="2" id="KW-1185">Reference proteome</keyword>
<gene>
    <name evidence="1" type="ORF">EYF80_059082</name>
</gene>
<evidence type="ECO:0000313" key="2">
    <source>
        <dbReference type="Proteomes" id="UP000314294"/>
    </source>
</evidence>
<reference evidence="1 2" key="1">
    <citation type="submission" date="2019-03" db="EMBL/GenBank/DDBJ databases">
        <title>First draft genome of Liparis tanakae, snailfish: a comprehensive survey of snailfish specific genes.</title>
        <authorList>
            <person name="Kim W."/>
            <person name="Song I."/>
            <person name="Jeong J.-H."/>
            <person name="Kim D."/>
            <person name="Kim S."/>
            <person name="Ryu S."/>
            <person name="Song J.Y."/>
            <person name="Lee S.K."/>
        </authorList>
    </citation>
    <scope>NUCLEOTIDE SEQUENCE [LARGE SCALE GENOMIC DNA]</scope>
    <source>
        <tissue evidence="1">Muscle</tissue>
    </source>
</reference>
<dbReference type="EMBL" id="SRLO01004142">
    <property type="protein sequence ID" value="TNN30766.1"/>
    <property type="molecule type" value="Genomic_DNA"/>
</dbReference>
<protein>
    <submittedName>
        <fullName evidence="1">Uncharacterized protein</fullName>
    </submittedName>
</protein>
<sequence>MRKLCVPNERLRAEGSCSIPSPRGRSFPRCPPIIPGRHHAKRSRYHANSLRERRWSTERRGGAVRVSRSDTCRCGFTLFVIYF</sequence>
<accession>A0A4Z2EPD9</accession>
<organism evidence="1 2">
    <name type="scientific">Liparis tanakae</name>
    <name type="common">Tanaka's snailfish</name>
    <dbReference type="NCBI Taxonomy" id="230148"/>
    <lineage>
        <taxon>Eukaryota</taxon>
        <taxon>Metazoa</taxon>
        <taxon>Chordata</taxon>
        <taxon>Craniata</taxon>
        <taxon>Vertebrata</taxon>
        <taxon>Euteleostomi</taxon>
        <taxon>Actinopterygii</taxon>
        <taxon>Neopterygii</taxon>
        <taxon>Teleostei</taxon>
        <taxon>Neoteleostei</taxon>
        <taxon>Acanthomorphata</taxon>
        <taxon>Eupercaria</taxon>
        <taxon>Perciformes</taxon>
        <taxon>Cottioidei</taxon>
        <taxon>Cottales</taxon>
        <taxon>Liparidae</taxon>
        <taxon>Liparis</taxon>
    </lineage>
</organism>
<comment type="caution">
    <text evidence="1">The sequence shown here is derived from an EMBL/GenBank/DDBJ whole genome shotgun (WGS) entry which is preliminary data.</text>
</comment>
<proteinExistence type="predicted"/>
<evidence type="ECO:0000313" key="1">
    <source>
        <dbReference type="EMBL" id="TNN30766.1"/>
    </source>
</evidence>
<dbReference type="AlphaFoldDB" id="A0A4Z2EPD9"/>
<name>A0A4Z2EPD9_9TELE</name>
<dbReference type="Proteomes" id="UP000314294">
    <property type="component" value="Unassembled WGS sequence"/>
</dbReference>